<reference evidence="2 3" key="1">
    <citation type="submission" date="2023-03" db="EMBL/GenBank/DDBJ databases">
        <title>High recombination rates correlate with genetic variation in Cardiocondyla obscurior ants.</title>
        <authorList>
            <person name="Errbii M."/>
        </authorList>
    </citation>
    <scope>NUCLEOTIDE SEQUENCE [LARGE SCALE GENOMIC DNA]</scope>
    <source>
        <strain evidence="2">Alpha-2009</strain>
        <tissue evidence="2">Whole body</tissue>
    </source>
</reference>
<dbReference type="Proteomes" id="UP001430953">
    <property type="component" value="Unassembled WGS sequence"/>
</dbReference>
<proteinExistence type="predicted"/>
<accession>A0AAW2GA99</accession>
<evidence type="ECO:0000256" key="1">
    <source>
        <dbReference type="SAM" id="MobiDB-lite"/>
    </source>
</evidence>
<gene>
    <name evidence="2" type="ORF">PUN28_004345</name>
</gene>
<protein>
    <submittedName>
        <fullName evidence="2">Uncharacterized protein</fullName>
    </submittedName>
</protein>
<feature type="compositionally biased region" description="Basic and acidic residues" evidence="1">
    <location>
        <begin position="17"/>
        <end position="32"/>
    </location>
</feature>
<dbReference type="AlphaFoldDB" id="A0AAW2GA99"/>
<feature type="region of interest" description="Disordered" evidence="1">
    <location>
        <begin position="14"/>
        <end position="36"/>
    </location>
</feature>
<dbReference type="EMBL" id="JADYXP020000004">
    <property type="protein sequence ID" value="KAL0125139.1"/>
    <property type="molecule type" value="Genomic_DNA"/>
</dbReference>
<evidence type="ECO:0000313" key="3">
    <source>
        <dbReference type="Proteomes" id="UP001430953"/>
    </source>
</evidence>
<keyword evidence="3" id="KW-1185">Reference proteome</keyword>
<comment type="caution">
    <text evidence="2">The sequence shown here is derived from an EMBL/GenBank/DDBJ whole genome shotgun (WGS) entry which is preliminary data.</text>
</comment>
<evidence type="ECO:0000313" key="2">
    <source>
        <dbReference type="EMBL" id="KAL0125139.1"/>
    </source>
</evidence>
<name>A0AAW2GA99_9HYME</name>
<organism evidence="2 3">
    <name type="scientific">Cardiocondyla obscurior</name>
    <dbReference type="NCBI Taxonomy" id="286306"/>
    <lineage>
        <taxon>Eukaryota</taxon>
        <taxon>Metazoa</taxon>
        <taxon>Ecdysozoa</taxon>
        <taxon>Arthropoda</taxon>
        <taxon>Hexapoda</taxon>
        <taxon>Insecta</taxon>
        <taxon>Pterygota</taxon>
        <taxon>Neoptera</taxon>
        <taxon>Endopterygota</taxon>
        <taxon>Hymenoptera</taxon>
        <taxon>Apocrita</taxon>
        <taxon>Aculeata</taxon>
        <taxon>Formicoidea</taxon>
        <taxon>Formicidae</taxon>
        <taxon>Myrmicinae</taxon>
        <taxon>Cardiocondyla</taxon>
    </lineage>
</organism>
<sequence>MEHRIAMIVHPRAGATCERDGERKKNGKRAAETSKANRIWWSAGKRATATAPDNPSLCGDFFKAQRRVVDGRTSGTARGSHFCCSRSSDRNHDRHLFLFELRKIGNLTRATIHL</sequence>